<accession>A0A7C3FXX4</accession>
<protein>
    <submittedName>
        <fullName evidence="1">Uncharacterized protein</fullName>
    </submittedName>
</protein>
<evidence type="ECO:0000313" key="1">
    <source>
        <dbReference type="EMBL" id="HFB53970.1"/>
    </source>
</evidence>
<dbReference type="Proteomes" id="UP000886390">
    <property type="component" value="Unassembled WGS sequence"/>
</dbReference>
<organism evidence="1">
    <name type="scientific">Sulfurimonas autotrophica</name>
    <dbReference type="NCBI Taxonomy" id="202747"/>
    <lineage>
        <taxon>Bacteria</taxon>
        <taxon>Pseudomonadati</taxon>
        <taxon>Campylobacterota</taxon>
        <taxon>Epsilonproteobacteria</taxon>
        <taxon>Campylobacterales</taxon>
        <taxon>Sulfurimonadaceae</taxon>
        <taxon>Sulfurimonas</taxon>
    </lineage>
</organism>
<reference evidence="1" key="1">
    <citation type="journal article" date="2020" name="mSystems">
        <title>Genome- and Community-Level Interaction Insights into Carbon Utilization and Element Cycling Functions of Hydrothermarchaeota in Hydrothermal Sediment.</title>
        <authorList>
            <person name="Zhou Z."/>
            <person name="Liu Y."/>
            <person name="Xu W."/>
            <person name="Pan J."/>
            <person name="Luo Z.H."/>
            <person name="Li M."/>
        </authorList>
    </citation>
    <scope>NUCLEOTIDE SEQUENCE [LARGE SCALE GENOMIC DNA]</scope>
    <source>
        <strain evidence="1">HyVt-507</strain>
    </source>
</reference>
<proteinExistence type="predicted"/>
<comment type="caution">
    <text evidence="1">The sequence shown here is derived from an EMBL/GenBank/DDBJ whole genome shotgun (WGS) entry which is preliminary data.</text>
</comment>
<dbReference type="EMBL" id="DRNH01000240">
    <property type="protein sequence ID" value="HFB53970.1"/>
    <property type="molecule type" value="Genomic_DNA"/>
</dbReference>
<dbReference type="AlphaFoldDB" id="A0A7C3FXX4"/>
<gene>
    <name evidence="1" type="ORF">ENJ67_04490</name>
</gene>
<name>A0A7C3FXX4_9BACT</name>
<sequence length="144" mass="16380">MFIASYATYVPTLPATQSIPTNDKYSPTKVPVDKFNNTLQKKEANLQESTPIVSKYSIFEQARKSKNILLFSAIKTRQDAKSAYAESVQPFSFMKKPKMPQQKPIALRNAQLPKEAQSAQEHILKVQMVNTYIENDNYYRVTAA</sequence>